<keyword evidence="6 9" id="KW-0326">Glycosidase</keyword>
<dbReference type="SUPFAM" id="SSF51126">
    <property type="entry name" value="Pectin lyase-like"/>
    <property type="match status" value="1"/>
</dbReference>
<dbReference type="FunFam" id="2.160.20.10:FF:000004">
    <property type="entry name" value="Pectin lyase-like superfamily protein"/>
    <property type="match status" value="1"/>
</dbReference>
<feature type="active site" evidence="8">
    <location>
        <position position="245"/>
    </location>
</feature>
<evidence type="ECO:0000256" key="6">
    <source>
        <dbReference type="ARBA" id="ARBA00023295"/>
    </source>
</evidence>
<dbReference type="PANTHER" id="PTHR31375">
    <property type="match status" value="1"/>
</dbReference>
<feature type="chain" id="PRO_5042183269" evidence="10">
    <location>
        <begin position="25"/>
        <end position="333"/>
    </location>
</feature>
<dbReference type="GO" id="GO:0005975">
    <property type="term" value="P:carbohydrate metabolic process"/>
    <property type="evidence" value="ECO:0007669"/>
    <property type="project" value="InterPro"/>
</dbReference>
<keyword evidence="7" id="KW-0961">Cell wall biogenesis/degradation</keyword>
<reference evidence="11" key="1">
    <citation type="journal article" date="2023" name="Science">
        <title>Elucidation of the pathway for biosynthesis of saponin adjuvants from the soapbark tree.</title>
        <authorList>
            <person name="Reed J."/>
            <person name="Orme A."/>
            <person name="El-Demerdash A."/>
            <person name="Owen C."/>
            <person name="Martin L.B.B."/>
            <person name="Misra R.C."/>
            <person name="Kikuchi S."/>
            <person name="Rejzek M."/>
            <person name="Martin A.C."/>
            <person name="Harkess A."/>
            <person name="Leebens-Mack J."/>
            <person name="Louveau T."/>
            <person name="Stephenson M.J."/>
            <person name="Osbourn A."/>
        </authorList>
    </citation>
    <scope>NUCLEOTIDE SEQUENCE</scope>
    <source>
        <strain evidence="11">S10</strain>
    </source>
</reference>
<dbReference type="KEGG" id="qsa:O6P43_026762"/>
<evidence type="ECO:0000313" key="11">
    <source>
        <dbReference type="EMBL" id="KAJ7950586.1"/>
    </source>
</evidence>
<evidence type="ECO:0000256" key="10">
    <source>
        <dbReference type="SAM" id="SignalP"/>
    </source>
</evidence>
<sequence length="333" mass="36582">MGFMNCCSTRVLFITFFLVCAIEAQSQTKVFNVIDYGAAANGQSDNSGAFFQAWKEACRWKGNTRVYIPAGTYFLRPVTFIGPCYGFMEFMIIGILKAPSDSAAIFTDKWINFQYVSNLTVAGGGVLDGQGAAAWQQSQCNKKTDCQTFPISLRFDFVTDSRVQSIQSINSKKNHIMLYGCERMNLTDITILAPGDSPNTDGIKIGKSQHIRITNATISTGDDCVAIISGSKDVYISNVFCGPGHGISVGSLGKYRDEDDVLGINVKNCIFNGTTNGLRLKTWASPYATKASDFTFQDIIMNNVENPIIIDQNYCPHPPCTLQVFLPSPPFIF</sequence>
<dbReference type="InterPro" id="IPR006626">
    <property type="entry name" value="PbH1"/>
</dbReference>
<dbReference type="Proteomes" id="UP001163823">
    <property type="component" value="Chromosome 11"/>
</dbReference>
<evidence type="ECO:0000256" key="9">
    <source>
        <dbReference type="RuleBase" id="RU361169"/>
    </source>
</evidence>
<dbReference type="GO" id="GO:0004650">
    <property type="term" value="F:polygalacturonase activity"/>
    <property type="evidence" value="ECO:0007669"/>
    <property type="project" value="InterPro"/>
</dbReference>
<dbReference type="AlphaFoldDB" id="A0AAD7L349"/>
<organism evidence="11 12">
    <name type="scientific">Quillaja saponaria</name>
    <name type="common">Soap bark tree</name>
    <dbReference type="NCBI Taxonomy" id="32244"/>
    <lineage>
        <taxon>Eukaryota</taxon>
        <taxon>Viridiplantae</taxon>
        <taxon>Streptophyta</taxon>
        <taxon>Embryophyta</taxon>
        <taxon>Tracheophyta</taxon>
        <taxon>Spermatophyta</taxon>
        <taxon>Magnoliopsida</taxon>
        <taxon>eudicotyledons</taxon>
        <taxon>Gunneridae</taxon>
        <taxon>Pentapetalae</taxon>
        <taxon>rosids</taxon>
        <taxon>fabids</taxon>
        <taxon>Fabales</taxon>
        <taxon>Quillajaceae</taxon>
        <taxon>Quillaja</taxon>
    </lineage>
</organism>
<dbReference type="GO" id="GO:0071555">
    <property type="term" value="P:cell wall organization"/>
    <property type="evidence" value="ECO:0007669"/>
    <property type="project" value="UniProtKB-KW"/>
</dbReference>
<comment type="caution">
    <text evidence="11">The sequence shown here is derived from an EMBL/GenBank/DDBJ whole genome shotgun (WGS) entry which is preliminary data.</text>
</comment>
<dbReference type="InterPro" id="IPR012334">
    <property type="entry name" value="Pectin_lyas_fold"/>
</dbReference>
<evidence type="ECO:0000256" key="8">
    <source>
        <dbReference type="PROSITE-ProRule" id="PRU10052"/>
    </source>
</evidence>
<accession>A0AAD7L349</accession>
<dbReference type="Gene3D" id="2.160.20.10">
    <property type="entry name" value="Single-stranded right-handed beta-helix, Pectin lyase-like"/>
    <property type="match status" value="1"/>
</dbReference>
<gene>
    <name evidence="11" type="ORF">O6P43_026762</name>
</gene>
<evidence type="ECO:0000313" key="12">
    <source>
        <dbReference type="Proteomes" id="UP001163823"/>
    </source>
</evidence>
<comment type="similarity">
    <text evidence="2 9">Belongs to the glycosyl hydrolase 28 family.</text>
</comment>
<keyword evidence="5 9" id="KW-0378">Hydrolase</keyword>
<evidence type="ECO:0000256" key="2">
    <source>
        <dbReference type="ARBA" id="ARBA00008834"/>
    </source>
</evidence>
<dbReference type="SMART" id="SM00710">
    <property type="entry name" value="PbH1"/>
    <property type="match status" value="4"/>
</dbReference>
<dbReference type="InterPro" id="IPR000743">
    <property type="entry name" value="Glyco_hydro_28"/>
</dbReference>
<dbReference type="GO" id="GO:0016829">
    <property type="term" value="F:lyase activity"/>
    <property type="evidence" value="ECO:0007669"/>
    <property type="project" value="UniProtKB-KW"/>
</dbReference>
<evidence type="ECO:0000256" key="4">
    <source>
        <dbReference type="ARBA" id="ARBA00022525"/>
    </source>
</evidence>
<protein>
    <submittedName>
        <fullName evidence="11">Pectin lyase-like superfamily protein</fullName>
    </submittedName>
</protein>
<keyword evidence="11" id="KW-0456">Lyase</keyword>
<evidence type="ECO:0000256" key="3">
    <source>
        <dbReference type="ARBA" id="ARBA00022512"/>
    </source>
</evidence>
<proteinExistence type="inferred from homology"/>
<dbReference type="InterPro" id="IPR011050">
    <property type="entry name" value="Pectin_lyase_fold/virulence"/>
</dbReference>
<keyword evidence="12" id="KW-1185">Reference proteome</keyword>
<evidence type="ECO:0000256" key="5">
    <source>
        <dbReference type="ARBA" id="ARBA00022801"/>
    </source>
</evidence>
<keyword evidence="3" id="KW-0134">Cell wall</keyword>
<dbReference type="PROSITE" id="PS00502">
    <property type="entry name" value="POLYGALACTURONASE"/>
    <property type="match status" value="1"/>
</dbReference>
<keyword evidence="10" id="KW-0732">Signal</keyword>
<dbReference type="Pfam" id="PF00295">
    <property type="entry name" value="Glyco_hydro_28"/>
    <property type="match status" value="1"/>
</dbReference>
<dbReference type="EMBL" id="JARAOO010000011">
    <property type="protein sequence ID" value="KAJ7950586.1"/>
    <property type="molecule type" value="Genomic_DNA"/>
</dbReference>
<keyword evidence="4" id="KW-0964">Secreted</keyword>
<evidence type="ECO:0000256" key="7">
    <source>
        <dbReference type="ARBA" id="ARBA00023316"/>
    </source>
</evidence>
<feature type="signal peptide" evidence="10">
    <location>
        <begin position="1"/>
        <end position="24"/>
    </location>
</feature>
<evidence type="ECO:0000256" key="1">
    <source>
        <dbReference type="ARBA" id="ARBA00004191"/>
    </source>
</evidence>
<name>A0AAD7L349_QUISA</name>
<comment type="subcellular location">
    <subcellularLocation>
        <location evidence="1">Secreted</location>
        <location evidence="1">Cell wall</location>
    </subcellularLocation>
</comment>